<feature type="compositionally biased region" description="Polar residues" evidence="2">
    <location>
        <begin position="334"/>
        <end position="352"/>
    </location>
</feature>
<feature type="compositionally biased region" description="Polar residues" evidence="2">
    <location>
        <begin position="384"/>
        <end position="393"/>
    </location>
</feature>
<feature type="region of interest" description="Disordered" evidence="2">
    <location>
        <begin position="277"/>
        <end position="297"/>
    </location>
</feature>
<accession>A0A4Z2DDV4</accession>
<dbReference type="GO" id="GO:0000266">
    <property type="term" value="P:mitochondrial fission"/>
    <property type="evidence" value="ECO:0007669"/>
    <property type="project" value="TreeGrafter"/>
</dbReference>
<reference evidence="3 4" key="1">
    <citation type="submission" date="2019-03" db="EMBL/GenBank/DDBJ databases">
        <title>An improved genome assembly of the fluke Schistosoma japonicum.</title>
        <authorList>
            <person name="Hu W."/>
            <person name="Luo F."/>
            <person name="Yin M."/>
            <person name="Mo X."/>
            <person name="Sun C."/>
            <person name="Wu Q."/>
            <person name="Zhu B."/>
            <person name="Xiang M."/>
            <person name="Wang J."/>
            <person name="Wang Y."/>
            <person name="Zhang T."/>
            <person name="Xu B."/>
            <person name="Zheng H."/>
            <person name="Feng Z."/>
        </authorList>
    </citation>
    <scope>NUCLEOTIDE SEQUENCE [LARGE SCALE GENOMIC DNA]</scope>
    <source>
        <strain evidence="3">HuSjv2</strain>
        <tissue evidence="3">Worms</tissue>
    </source>
</reference>
<dbReference type="GO" id="GO:0009060">
    <property type="term" value="P:aerobic respiration"/>
    <property type="evidence" value="ECO:0007669"/>
    <property type="project" value="TreeGrafter"/>
</dbReference>
<sequence length="473" mass="52649">MSTYSLNILQHLLVCIRSYCSLRYVVKFLPIGSLAPRINIYNHVLLSKNSKQYDDCNCSMDSNMVYTSNCTDFDDDNYYEQNWNLCSNSLPDCISCCGNNKHTVSNSLSIPDSCVNFRHHQQSNIPVYYVGSFSNVHTSSPALKTNSTQNCIDNRSHKLGVKSPSKIKRNQGHRRKHMTGKRFEKYPKSKTSILNDNTSDTTDSDEQSCCHSSKSNRISQLEHELSHLRSQIAQLILAQESNKPTTSDVDRDRFPYRLDGDGESDDTVGSGLQQAKTTSYNSVPECANTSTPSVLLPPPLPPPPLMIFPPTLQGVNGGSNWRDQLREKLKCKENNSLGKTSPKKTNLLSTPQNPADMSQVLKELQSGSIKLRTVPRSPGGTPIKQKQSPTISGSDPCAIIARALRSKFSHLRSMIDNSTSEEETSCQSNVHLDSGLGPGCEDVWSPKRKTNNSPHSLVCTFFYQNYPLEENGT</sequence>
<evidence type="ECO:0000313" key="3">
    <source>
        <dbReference type="EMBL" id="TNN14691.1"/>
    </source>
</evidence>
<gene>
    <name evidence="3" type="ORF">EWB00_001881</name>
</gene>
<feature type="region of interest" description="Disordered" evidence="2">
    <location>
        <begin position="162"/>
        <end position="211"/>
    </location>
</feature>
<dbReference type="InterPro" id="IPR007972">
    <property type="entry name" value="Mtfr1"/>
</dbReference>
<evidence type="ECO:0000256" key="1">
    <source>
        <dbReference type="ARBA" id="ARBA00005807"/>
    </source>
</evidence>
<comment type="similarity">
    <text evidence="1">Belongs to the MTFR1 family.</text>
</comment>
<dbReference type="Pfam" id="PF05308">
    <property type="entry name" value="Mito_fiss_reg"/>
    <property type="match status" value="1"/>
</dbReference>
<protein>
    <submittedName>
        <fullName evidence="3">Mitochondrial fission regulator 2 isoform 1</fullName>
    </submittedName>
</protein>
<feature type="compositionally biased region" description="Polar residues" evidence="2">
    <location>
        <begin position="277"/>
        <end position="291"/>
    </location>
</feature>
<dbReference type="Proteomes" id="UP000311919">
    <property type="component" value="Unassembled WGS sequence"/>
</dbReference>
<dbReference type="AlphaFoldDB" id="A0A4Z2DDV4"/>
<proteinExistence type="inferred from homology"/>
<evidence type="ECO:0000256" key="2">
    <source>
        <dbReference type="SAM" id="MobiDB-lite"/>
    </source>
</evidence>
<dbReference type="PANTHER" id="PTHR14215:SF0">
    <property type="entry name" value="WH2 DOMAIN-CONTAINING PROTEIN"/>
    <property type="match status" value="1"/>
</dbReference>
<feature type="compositionally biased region" description="Basic residues" evidence="2">
    <location>
        <begin position="162"/>
        <end position="180"/>
    </location>
</feature>
<dbReference type="PANTHER" id="PTHR14215">
    <property type="entry name" value="PROTEIN OF UNKNOWN FUNCTION DUF729"/>
    <property type="match status" value="1"/>
</dbReference>
<feature type="region of interest" description="Disordered" evidence="2">
    <location>
        <begin position="371"/>
        <end position="394"/>
    </location>
</feature>
<evidence type="ECO:0000313" key="4">
    <source>
        <dbReference type="Proteomes" id="UP000311919"/>
    </source>
</evidence>
<organism evidence="3 4">
    <name type="scientific">Schistosoma japonicum</name>
    <name type="common">Blood fluke</name>
    <dbReference type="NCBI Taxonomy" id="6182"/>
    <lineage>
        <taxon>Eukaryota</taxon>
        <taxon>Metazoa</taxon>
        <taxon>Spiralia</taxon>
        <taxon>Lophotrochozoa</taxon>
        <taxon>Platyhelminthes</taxon>
        <taxon>Trematoda</taxon>
        <taxon>Digenea</taxon>
        <taxon>Strigeidida</taxon>
        <taxon>Schistosomatoidea</taxon>
        <taxon>Schistosomatidae</taxon>
        <taxon>Schistosoma</taxon>
    </lineage>
</organism>
<dbReference type="GO" id="GO:0005739">
    <property type="term" value="C:mitochondrion"/>
    <property type="evidence" value="ECO:0007669"/>
    <property type="project" value="TreeGrafter"/>
</dbReference>
<name>A0A4Z2DDV4_SCHJA</name>
<comment type="caution">
    <text evidence="3">The sequence shown here is derived from an EMBL/GenBank/DDBJ whole genome shotgun (WGS) entry which is preliminary data.</text>
</comment>
<dbReference type="OrthoDB" id="2133332at2759"/>
<dbReference type="STRING" id="6182.A0A4Z2DDV4"/>
<feature type="region of interest" description="Disordered" evidence="2">
    <location>
        <begin position="333"/>
        <end position="352"/>
    </location>
</feature>
<keyword evidence="4" id="KW-1185">Reference proteome</keyword>
<dbReference type="EMBL" id="SKCS01000166">
    <property type="protein sequence ID" value="TNN14691.1"/>
    <property type="molecule type" value="Genomic_DNA"/>
</dbReference>